<dbReference type="SUPFAM" id="SSF51713">
    <property type="entry name" value="tRNA-guanine transglycosylase"/>
    <property type="match status" value="1"/>
</dbReference>
<keyword evidence="3" id="KW-0819">tRNA processing</keyword>
<accession>A0A6J6FMZ9</accession>
<keyword evidence="1" id="KW-0328">Glycosyltransferase</keyword>
<gene>
    <name evidence="5" type="ORF">UFOPK1711_01512</name>
</gene>
<evidence type="ECO:0000256" key="3">
    <source>
        <dbReference type="ARBA" id="ARBA00022694"/>
    </source>
</evidence>
<dbReference type="InterPro" id="IPR004803">
    <property type="entry name" value="TGT"/>
</dbReference>
<evidence type="ECO:0000256" key="2">
    <source>
        <dbReference type="ARBA" id="ARBA00022679"/>
    </source>
</evidence>
<dbReference type="Gene3D" id="3.20.20.105">
    <property type="entry name" value="Queuine tRNA-ribosyltransferase-like"/>
    <property type="match status" value="1"/>
</dbReference>
<reference evidence="5" key="1">
    <citation type="submission" date="2020-05" db="EMBL/GenBank/DDBJ databases">
        <authorList>
            <person name="Chiriac C."/>
            <person name="Salcher M."/>
            <person name="Ghai R."/>
            <person name="Kavagutti S V."/>
        </authorList>
    </citation>
    <scope>NUCLEOTIDE SEQUENCE</scope>
</reference>
<dbReference type="NCBIfam" id="TIGR00430">
    <property type="entry name" value="Q_tRNA_tgt"/>
    <property type="match status" value="1"/>
</dbReference>
<dbReference type="GO" id="GO:0008616">
    <property type="term" value="P:tRNA queuosine(34) biosynthetic process"/>
    <property type="evidence" value="ECO:0007669"/>
    <property type="project" value="TreeGrafter"/>
</dbReference>
<dbReference type="InterPro" id="IPR036511">
    <property type="entry name" value="TGT-like_sf"/>
</dbReference>
<organism evidence="5">
    <name type="scientific">freshwater metagenome</name>
    <dbReference type="NCBI Taxonomy" id="449393"/>
    <lineage>
        <taxon>unclassified sequences</taxon>
        <taxon>metagenomes</taxon>
        <taxon>ecological metagenomes</taxon>
    </lineage>
</organism>
<dbReference type="AlphaFoldDB" id="A0A6J6FMZ9"/>
<feature type="domain" description="tRNA-guanine(15) transglycosylase-like" evidence="4">
    <location>
        <begin position="37"/>
        <end position="391"/>
    </location>
</feature>
<name>A0A6J6FMZ9_9ZZZZ</name>
<dbReference type="InterPro" id="IPR002616">
    <property type="entry name" value="tRNA_ribo_trans-like"/>
</dbReference>
<dbReference type="Pfam" id="PF01702">
    <property type="entry name" value="TGT"/>
    <property type="match status" value="1"/>
</dbReference>
<dbReference type="PANTHER" id="PTHR46499:SF1">
    <property type="entry name" value="QUEUINE TRNA-RIBOSYLTRANSFERASE"/>
    <property type="match status" value="1"/>
</dbReference>
<proteinExistence type="inferred from homology"/>
<dbReference type="InterPro" id="IPR050076">
    <property type="entry name" value="ArchSynthase1/Queuine_TRR"/>
</dbReference>
<evidence type="ECO:0000256" key="1">
    <source>
        <dbReference type="ARBA" id="ARBA00022676"/>
    </source>
</evidence>
<evidence type="ECO:0000259" key="4">
    <source>
        <dbReference type="Pfam" id="PF01702"/>
    </source>
</evidence>
<dbReference type="NCBIfam" id="TIGR00449">
    <property type="entry name" value="tgt_general"/>
    <property type="match status" value="1"/>
</dbReference>
<dbReference type="GO" id="GO:0008479">
    <property type="term" value="F:tRNA-guanosine(34) queuine transglycosylase activity"/>
    <property type="evidence" value="ECO:0007669"/>
    <property type="project" value="InterPro"/>
</dbReference>
<dbReference type="HAMAP" id="MF_00168">
    <property type="entry name" value="Q_tRNA_Tgt"/>
    <property type="match status" value="1"/>
</dbReference>
<sequence length="394" mass="42494">MVTWSPDTNIFFNVTGEVLSTDATETVLRLQIDATDGFARTGVVHTARGSFRTPCFMPVGTRAAVRTLTSADLEKLGAEVILGNTYHLMLKPGADLIERFGGLHGFADWHGHVLTDSGGFQIFSLEPKVNDEGATFKSTYDGSYHHLSPEGSVEVQQKLGSDIQMVLNVCPPLPSSEAVVRAALERSVLWAGRAKAAHAPAREAGSKQAQFGIVQGGVDVDMRTESAERTLEIGFDGYGIGGLSVGETRAEMLPALAAVTEVLPADRPRYLMGVGDPVSIVEAVALGVDMFDCVLPTRLARHGTILTSSGRMNLRNARFADDPEPLEPGCTCEACSRWSRAYLRHLLMVSEPTAARLTTIHNVHWLLRLMEGAQAAIVAGTYDQFRASVASVWD</sequence>
<keyword evidence="2" id="KW-0808">Transferase</keyword>
<dbReference type="EMBL" id="CAEZTR010000114">
    <property type="protein sequence ID" value="CAB4585878.1"/>
    <property type="molecule type" value="Genomic_DNA"/>
</dbReference>
<evidence type="ECO:0000313" key="5">
    <source>
        <dbReference type="EMBL" id="CAB4585878.1"/>
    </source>
</evidence>
<protein>
    <submittedName>
        <fullName evidence="5">Unannotated protein</fullName>
    </submittedName>
</protein>
<dbReference type="GO" id="GO:0005829">
    <property type="term" value="C:cytosol"/>
    <property type="evidence" value="ECO:0007669"/>
    <property type="project" value="TreeGrafter"/>
</dbReference>
<dbReference type="PANTHER" id="PTHR46499">
    <property type="entry name" value="QUEUINE TRNA-RIBOSYLTRANSFERASE"/>
    <property type="match status" value="1"/>
</dbReference>